<evidence type="ECO:0000313" key="1">
    <source>
        <dbReference type="EMBL" id="BAI61903.1"/>
    </source>
</evidence>
<reference evidence="1 2" key="1">
    <citation type="journal article" date="2007" name="Appl. Environ. Microbiol.">
        <title>Isolation of key methanogens for global methane emission from rice paddy fields: a novel isolate affiliated with the clone cluster rice cluster I.</title>
        <authorList>
            <person name="Sakai S."/>
            <person name="Imachi H."/>
            <person name="Sekiguchi Y."/>
            <person name="Ohashi A."/>
            <person name="Harada H."/>
            <person name="Kamagata Y."/>
        </authorList>
    </citation>
    <scope>NUCLEOTIDE SEQUENCE [LARGE SCALE GENOMIC DNA]</scope>
    <source>
        <strain evidence="2">DSM 17711 / JCM 13418 / NBRC 101707 / SANAE</strain>
    </source>
</reference>
<dbReference type="GeneID" id="8683090"/>
<reference evidence="1 2" key="2">
    <citation type="journal article" date="2008" name="Int. J. Syst. Evol. Microbiol.">
        <title>Methanocella paludicola gen. nov., sp. nov., a methane-producing archaeon, the first isolate of the lineage 'Rice Cluster I', and proposal of the new archaeal order Methanocellales ord. nov.</title>
        <authorList>
            <person name="Sakai S."/>
            <person name="Imachi H."/>
            <person name="Hanada S."/>
            <person name="Ohashi A."/>
            <person name="Harada H."/>
            <person name="Kamagata Y."/>
        </authorList>
    </citation>
    <scope>NUCLEOTIDE SEQUENCE [LARGE SCALE GENOMIC DNA]</scope>
    <source>
        <strain evidence="2">DSM 17711 / JCM 13418 / NBRC 101707 / SANAE</strain>
    </source>
</reference>
<evidence type="ECO:0008006" key="3">
    <source>
        <dbReference type="Google" id="ProtNLM"/>
    </source>
</evidence>
<evidence type="ECO:0000313" key="2">
    <source>
        <dbReference type="Proteomes" id="UP000001882"/>
    </source>
</evidence>
<dbReference type="eggNOG" id="arCOG04418">
    <property type="taxonomic scope" value="Archaea"/>
</dbReference>
<dbReference type="STRING" id="304371.MCP_1831"/>
<reference evidence="2" key="3">
    <citation type="journal article" date="2011" name="PLoS ONE">
        <title>Genome sequence of a mesophilic hydrogenotrophic methanogen Methanocella paludicola, the first cultivated representative of the order Methanocellales.</title>
        <authorList>
            <person name="Sakai S."/>
            <person name="Takaki Y."/>
            <person name="Shimamura S."/>
            <person name="Sekine M."/>
            <person name="Tajima T."/>
            <person name="Kosugi H."/>
            <person name="Ichikawa N."/>
            <person name="Tasumi E."/>
            <person name="Hiraki A.T."/>
            <person name="Shimizu A."/>
            <person name="Kato Y."/>
            <person name="Nishiko R."/>
            <person name="Mori K."/>
            <person name="Fujita N."/>
            <person name="Imachi H."/>
            <person name="Takai K."/>
        </authorList>
    </citation>
    <scope>NUCLEOTIDE SEQUENCE [LARGE SCALE GENOMIC DNA]</scope>
    <source>
        <strain evidence="2">DSM 17711 / JCM 13418 / NBRC 101707 / SANAE</strain>
    </source>
</reference>
<organism evidence="1 2">
    <name type="scientific">Methanocella paludicola (strain DSM 17711 / JCM 13418 / NBRC 101707 / SANAE)</name>
    <dbReference type="NCBI Taxonomy" id="304371"/>
    <lineage>
        <taxon>Archaea</taxon>
        <taxon>Methanobacteriati</taxon>
        <taxon>Methanobacteriota</taxon>
        <taxon>Stenosarchaea group</taxon>
        <taxon>Methanomicrobia</taxon>
        <taxon>Methanocellales</taxon>
        <taxon>Methanocellaceae</taxon>
        <taxon>Methanocella</taxon>
    </lineage>
</organism>
<dbReference type="Proteomes" id="UP000001882">
    <property type="component" value="Chromosome"/>
</dbReference>
<dbReference type="AlphaFoldDB" id="D1YZN1"/>
<keyword evidence="2" id="KW-1185">Reference proteome</keyword>
<name>D1YZN1_METPS</name>
<dbReference type="InterPro" id="IPR018716">
    <property type="entry name" value="DUF2240"/>
</dbReference>
<dbReference type="InParanoid" id="D1YZN1"/>
<accession>D1YZN1</accession>
<proteinExistence type="predicted"/>
<dbReference type="EMBL" id="AP011532">
    <property type="protein sequence ID" value="BAI61903.1"/>
    <property type="molecule type" value="Genomic_DNA"/>
</dbReference>
<dbReference type="Pfam" id="PF09999">
    <property type="entry name" value="DUF2240"/>
    <property type="match status" value="1"/>
</dbReference>
<dbReference type="KEGG" id="mpd:MCP_1831"/>
<gene>
    <name evidence="1" type="ordered locus">MCP_1831</name>
</gene>
<dbReference type="RefSeq" id="WP_012900580.1">
    <property type="nucleotide sequence ID" value="NC_013665.1"/>
</dbReference>
<sequence length="154" mass="17179">MSDLELAVARAFQLRGKSRLNRTEFTFALAYELKWFTPEESKDVLDAALKQGLLKEEGGKLAPTFNVKGVVVPADFKPGMAILEKKSLFDRTLDLLASAGIDRATALEMIGKKQKEYGGLVTPEVAALIIAKEKKLNIEPYVDEAYRQVLEKKY</sequence>
<dbReference type="OrthoDB" id="146786at2157"/>
<protein>
    <recommendedName>
        <fullName evidence="3">DUF2240 family protein</fullName>
    </recommendedName>
</protein>